<evidence type="ECO:0000313" key="3">
    <source>
        <dbReference type="EMBL" id="MPC74649.1"/>
    </source>
</evidence>
<feature type="compositionally biased region" description="Basic and acidic residues" evidence="1">
    <location>
        <begin position="9"/>
        <end position="29"/>
    </location>
</feature>
<feature type="region of interest" description="Disordered" evidence="1">
    <location>
        <begin position="71"/>
        <end position="95"/>
    </location>
</feature>
<keyword evidence="2" id="KW-0472">Membrane</keyword>
<evidence type="ECO:0000256" key="2">
    <source>
        <dbReference type="SAM" id="Phobius"/>
    </source>
</evidence>
<dbReference type="AlphaFoldDB" id="A0A5B7HY98"/>
<evidence type="ECO:0000256" key="1">
    <source>
        <dbReference type="SAM" id="MobiDB-lite"/>
    </source>
</evidence>
<proteinExistence type="predicted"/>
<keyword evidence="2" id="KW-1133">Transmembrane helix</keyword>
<feature type="region of interest" description="Disordered" evidence="1">
    <location>
        <begin position="1"/>
        <end position="53"/>
    </location>
</feature>
<keyword evidence="2" id="KW-0812">Transmembrane</keyword>
<protein>
    <submittedName>
        <fullName evidence="3">Uncharacterized protein</fullName>
    </submittedName>
</protein>
<gene>
    <name evidence="3" type="ORF">E2C01_069018</name>
</gene>
<reference evidence="3 4" key="1">
    <citation type="submission" date="2019-05" db="EMBL/GenBank/DDBJ databases">
        <title>Another draft genome of Portunus trituberculatus and its Hox gene families provides insights of decapod evolution.</title>
        <authorList>
            <person name="Jeong J.-H."/>
            <person name="Song I."/>
            <person name="Kim S."/>
            <person name="Choi T."/>
            <person name="Kim D."/>
            <person name="Ryu S."/>
            <person name="Kim W."/>
        </authorList>
    </citation>
    <scope>NUCLEOTIDE SEQUENCE [LARGE SCALE GENOMIC DNA]</scope>
    <source>
        <tissue evidence="3">Muscle</tissue>
    </source>
</reference>
<evidence type="ECO:0000313" key="4">
    <source>
        <dbReference type="Proteomes" id="UP000324222"/>
    </source>
</evidence>
<name>A0A5B7HY98_PORTR</name>
<keyword evidence="4" id="KW-1185">Reference proteome</keyword>
<comment type="caution">
    <text evidence="3">The sequence shown here is derived from an EMBL/GenBank/DDBJ whole genome shotgun (WGS) entry which is preliminary data.</text>
</comment>
<feature type="compositionally biased region" description="Basic residues" evidence="1">
    <location>
        <begin position="31"/>
        <end position="40"/>
    </location>
</feature>
<sequence>MKKVTGILFKEKERKGEEEDRKESREVGRHTTAKKGRKQVMNKEGKQKEGKSDEEIKRLCVCVKERTLEKSKESLTALQKEIEERDRRNRRRSSRGSLCNCVCVTCSLLILGGLLTYWLVDLAWRDMLA</sequence>
<organism evidence="3 4">
    <name type="scientific">Portunus trituberculatus</name>
    <name type="common">Swimming crab</name>
    <name type="synonym">Neptunus trituberculatus</name>
    <dbReference type="NCBI Taxonomy" id="210409"/>
    <lineage>
        <taxon>Eukaryota</taxon>
        <taxon>Metazoa</taxon>
        <taxon>Ecdysozoa</taxon>
        <taxon>Arthropoda</taxon>
        <taxon>Crustacea</taxon>
        <taxon>Multicrustacea</taxon>
        <taxon>Malacostraca</taxon>
        <taxon>Eumalacostraca</taxon>
        <taxon>Eucarida</taxon>
        <taxon>Decapoda</taxon>
        <taxon>Pleocyemata</taxon>
        <taxon>Brachyura</taxon>
        <taxon>Eubrachyura</taxon>
        <taxon>Portunoidea</taxon>
        <taxon>Portunidae</taxon>
        <taxon>Portuninae</taxon>
        <taxon>Portunus</taxon>
    </lineage>
</organism>
<accession>A0A5B7HY98</accession>
<feature type="transmembrane region" description="Helical" evidence="2">
    <location>
        <begin position="97"/>
        <end position="120"/>
    </location>
</feature>
<dbReference type="Proteomes" id="UP000324222">
    <property type="component" value="Unassembled WGS sequence"/>
</dbReference>
<feature type="compositionally biased region" description="Basic and acidic residues" evidence="1">
    <location>
        <begin position="41"/>
        <end position="53"/>
    </location>
</feature>
<dbReference type="EMBL" id="VSRR010039382">
    <property type="protein sequence ID" value="MPC74649.1"/>
    <property type="molecule type" value="Genomic_DNA"/>
</dbReference>